<name>A0A6G0Y027_APHCR</name>
<dbReference type="GO" id="GO:0008270">
    <property type="term" value="F:zinc ion binding"/>
    <property type="evidence" value="ECO:0007669"/>
    <property type="project" value="UniProtKB-KW"/>
</dbReference>
<dbReference type="Proteomes" id="UP000478052">
    <property type="component" value="Unassembled WGS sequence"/>
</dbReference>
<feature type="compositionally biased region" description="Polar residues" evidence="5">
    <location>
        <begin position="54"/>
        <end position="72"/>
    </location>
</feature>
<dbReference type="Pfam" id="PF02892">
    <property type="entry name" value="zf-BED"/>
    <property type="match status" value="1"/>
</dbReference>
<dbReference type="PROSITE" id="PS50808">
    <property type="entry name" value="ZF_BED"/>
    <property type="match status" value="1"/>
</dbReference>
<dbReference type="OrthoDB" id="6629067at2759"/>
<keyword evidence="1" id="KW-0479">Metal-binding</keyword>
<accession>A0A6G0Y027</accession>
<gene>
    <name evidence="7" type="ORF">FWK35_00015289</name>
</gene>
<evidence type="ECO:0000313" key="7">
    <source>
        <dbReference type="EMBL" id="KAF0746742.1"/>
    </source>
</evidence>
<keyword evidence="8" id="KW-1185">Reference proteome</keyword>
<evidence type="ECO:0000256" key="3">
    <source>
        <dbReference type="ARBA" id="ARBA00022833"/>
    </source>
</evidence>
<evidence type="ECO:0000256" key="5">
    <source>
        <dbReference type="SAM" id="MobiDB-lite"/>
    </source>
</evidence>
<evidence type="ECO:0000256" key="2">
    <source>
        <dbReference type="ARBA" id="ARBA00022771"/>
    </source>
</evidence>
<dbReference type="AlphaFoldDB" id="A0A6G0Y027"/>
<feature type="region of interest" description="Disordered" evidence="5">
    <location>
        <begin position="49"/>
        <end position="72"/>
    </location>
</feature>
<organism evidence="7 8">
    <name type="scientific">Aphis craccivora</name>
    <name type="common">Cowpea aphid</name>
    <dbReference type="NCBI Taxonomy" id="307492"/>
    <lineage>
        <taxon>Eukaryota</taxon>
        <taxon>Metazoa</taxon>
        <taxon>Ecdysozoa</taxon>
        <taxon>Arthropoda</taxon>
        <taxon>Hexapoda</taxon>
        <taxon>Insecta</taxon>
        <taxon>Pterygota</taxon>
        <taxon>Neoptera</taxon>
        <taxon>Paraneoptera</taxon>
        <taxon>Hemiptera</taxon>
        <taxon>Sternorrhyncha</taxon>
        <taxon>Aphidomorpha</taxon>
        <taxon>Aphidoidea</taxon>
        <taxon>Aphididae</taxon>
        <taxon>Aphidini</taxon>
        <taxon>Aphis</taxon>
        <taxon>Aphis</taxon>
    </lineage>
</organism>
<evidence type="ECO:0000259" key="6">
    <source>
        <dbReference type="PROSITE" id="PS50808"/>
    </source>
</evidence>
<proteinExistence type="predicted"/>
<dbReference type="GO" id="GO:0003677">
    <property type="term" value="F:DNA binding"/>
    <property type="evidence" value="ECO:0007669"/>
    <property type="project" value="InterPro"/>
</dbReference>
<evidence type="ECO:0000313" key="8">
    <source>
        <dbReference type="Proteomes" id="UP000478052"/>
    </source>
</evidence>
<reference evidence="7 8" key="1">
    <citation type="submission" date="2019-08" db="EMBL/GenBank/DDBJ databases">
        <title>Whole genome of Aphis craccivora.</title>
        <authorList>
            <person name="Voronova N.V."/>
            <person name="Shulinski R.S."/>
            <person name="Bandarenka Y.V."/>
            <person name="Zhorov D.G."/>
            <person name="Warner D."/>
        </authorList>
    </citation>
    <scope>NUCLEOTIDE SEQUENCE [LARGE SCALE GENOMIC DNA]</scope>
    <source>
        <strain evidence="7">180601</strain>
        <tissue evidence="7">Whole Body</tissue>
    </source>
</reference>
<evidence type="ECO:0000256" key="1">
    <source>
        <dbReference type="ARBA" id="ARBA00022723"/>
    </source>
</evidence>
<dbReference type="EMBL" id="VUJU01007094">
    <property type="protein sequence ID" value="KAF0746742.1"/>
    <property type="molecule type" value="Genomic_DNA"/>
</dbReference>
<evidence type="ECO:0000256" key="4">
    <source>
        <dbReference type="PROSITE-ProRule" id="PRU00027"/>
    </source>
</evidence>
<comment type="caution">
    <text evidence="7">The sequence shown here is derived from an EMBL/GenBank/DDBJ whole genome shotgun (WGS) entry which is preliminary data.</text>
</comment>
<sequence>MFTGRKRDAIWKYFTEVKTDSKTLKVKCVNCQTQMSALVARMKTHFNKNCPGAGSSNNGDVDTPSFSSLKLT</sequence>
<feature type="domain" description="BED-type" evidence="6">
    <location>
        <begin position="5"/>
        <end position="57"/>
    </location>
</feature>
<protein>
    <submittedName>
        <fullName evidence="7">BED-type domain-containing protein</fullName>
    </submittedName>
</protein>
<dbReference type="InterPro" id="IPR003656">
    <property type="entry name" value="Znf_BED"/>
</dbReference>
<keyword evidence="2 4" id="KW-0863">Zinc-finger</keyword>
<keyword evidence="3" id="KW-0862">Zinc</keyword>